<evidence type="ECO:0000313" key="2">
    <source>
        <dbReference type="Proteomes" id="UP000070133"/>
    </source>
</evidence>
<gene>
    <name evidence="1" type="ORF">AC578_10927</name>
</gene>
<reference evidence="1 2" key="1">
    <citation type="submission" date="2015-07" db="EMBL/GenBank/DDBJ databases">
        <title>Comparative genomics of the Sigatoka disease complex on banana suggests a link between parallel evolutionary changes in Pseudocercospora fijiensis and Pseudocercospora eumusae and increased virulence on the banana host.</title>
        <authorList>
            <person name="Chang T.-C."/>
            <person name="Salvucci A."/>
            <person name="Crous P.W."/>
            <person name="Stergiopoulos I."/>
        </authorList>
    </citation>
    <scope>NUCLEOTIDE SEQUENCE [LARGE SCALE GENOMIC DNA]</scope>
    <source>
        <strain evidence="1 2">CBS 114824</strain>
    </source>
</reference>
<dbReference type="AlphaFoldDB" id="A0A139GVM6"/>
<sequence>MKPYTGPDDATFPGYRNFLESRLVSNLARYPTPELYKFHYYGGWSGKWQEIWMKEARERFEGMNGSKGAGKAPSNGGFL</sequence>
<evidence type="ECO:0000313" key="1">
    <source>
        <dbReference type="EMBL" id="KXS94232.1"/>
    </source>
</evidence>
<comment type="caution">
    <text evidence="1">The sequence shown here is derived from an EMBL/GenBank/DDBJ whole genome shotgun (WGS) entry which is preliminary data.</text>
</comment>
<accession>A0A139GVM6</accession>
<dbReference type="Proteomes" id="UP000070133">
    <property type="component" value="Unassembled WGS sequence"/>
</dbReference>
<protein>
    <submittedName>
        <fullName evidence="1">Uncharacterized protein</fullName>
    </submittedName>
</protein>
<keyword evidence="2" id="KW-1185">Reference proteome</keyword>
<dbReference type="OrthoDB" id="10502906at2759"/>
<dbReference type="EMBL" id="LFZN01000310">
    <property type="protein sequence ID" value="KXS94232.1"/>
    <property type="molecule type" value="Genomic_DNA"/>
</dbReference>
<name>A0A139GVM6_9PEZI</name>
<organism evidence="1 2">
    <name type="scientific">Pseudocercospora eumusae</name>
    <dbReference type="NCBI Taxonomy" id="321146"/>
    <lineage>
        <taxon>Eukaryota</taxon>
        <taxon>Fungi</taxon>
        <taxon>Dikarya</taxon>
        <taxon>Ascomycota</taxon>
        <taxon>Pezizomycotina</taxon>
        <taxon>Dothideomycetes</taxon>
        <taxon>Dothideomycetidae</taxon>
        <taxon>Mycosphaerellales</taxon>
        <taxon>Mycosphaerellaceae</taxon>
        <taxon>Pseudocercospora</taxon>
    </lineage>
</organism>
<proteinExistence type="predicted"/>